<feature type="transmembrane region" description="Helical" evidence="10">
    <location>
        <begin position="266"/>
        <end position="285"/>
    </location>
</feature>
<keyword evidence="4 10" id="KW-0812">Transmembrane</keyword>
<evidence type="ECO:0000256" key="8">
    <source>
        <dbReference type="ARBA" id="ARBA00023170"/>
    </source>
</evidence>
<dbReference type="EMBL" id="QOIP01000006">
    <property type="protein sequence ID" value="RLU21883.1"/>
    <property type="molecule type" value="Genomic_DNA"/>
</dbReference>
<evidence type="ECO:0000256" key="1">
    <source>
        <dbReference type="ARBA" id="ARBA00004651"/>
    </source>
</evidence>
<evidence type="ECO:0000256" key="4">
    <source>
        <dbReference type="ARBA" id="ARBA00022692"/>
    </source>
</evidence>
<accession>A0A3L8DNS9</accession>
<proteinExistence type="inferred from homology"/>
<evidence type="ECO:0000256" key="7">
    <source>
        <dbReference type="ARBA" id="ARBA00023136"/>
    </source>
</evidence>
<evidence type="ECO:0000313" key="12">
    <source>
        <dbReference type="Proteomes" id="UP000279307"/>
    </source>
</evidence>
<evidence type="ECO:0000256" key="2">
    <source>
        <dbReference type="ARBA" id="ARBA00022475"/>
    </source>
</evidence>
<gene>
    <name evidence="11" type="ORF">DMN91_006260</name>
</gene>
<feature type="transmembrane region" description="Helical" evidence="10">
    <location>
        <begin position="34"/>
        <end position="55"/>
    </location>
</feature>
<dbReference type="GO" id="GO:0007165">
    <property type="term" value="P:signal transduction"/>
    <property type="evidence" value="ECO:0007669"/>
    <property type="project" value="UniProtKB-KW"/>
</dbReference>
<sequence length="392" mass="45571">MVCFEDQYFNLNRSLLLVIGLWPYEQTNLARLRFIFFCVNLMSLIIFQLTVFVTSRCTPDVIITVLSVVFLVVIVKMQYILFSVNIKIIKQLLVQFRNIYGKLKDENEIAIAEKYNYKARRYTATFIMIAICSIFILIIAQTWMDICDIVLQINTSRSHNLILMTEYFVDQEKYYYVMLLHINITASIAVFILVAIGTMFITFLQYIYGLFKIASYRMEHSLDMDTLNNSMKDVNLVSKKIICAIVLQRQAMNLPKFLVNKLESMMFFLILFGVTSLSLNLFRAFQIASLGNNITEIIPHLIYAFAIISYMFVANYLGQNLTDYSKEVFFAAYNIQWYLTPIPIQKLILFLLQRGVIDFNVNVGRLFIPSLEGFTMLVKASVSYFTVIHSTR</sequence>
<reference evidence="11 12" key="1">
    <citation type="journal article" date="2018" name="Genome Res.">
        <title>The genomic architecture and molecular evolution of ant odorant receptors.</title>
        <authorList>
            <person name="McKenzie S.K."/>
            <person name="Kronauer D.J.C."/>
        </authorList>
    </citation>
    <scope>NUCLEOTIDE SEQUENCE [LARGE SCALE GENOMIC DNA]</scope>
    <source>
        <strain evidence="11">Clonal line C1</strain>
    </source>
</reference>
<feature type="transmembrane region" description="Helical" evidence="10">
    <location>
        <begin position="297"/>
        <end position="317"/>
    </location>
</feature>
<keyword evidence="5 10" id="KW-0552">Olfaction</keyword>
<dbReference type="PANTHER" id="PTHR21137:SF35">
    <property type="entry name" value="ODORANT RECEPTOR 19A-RELATED"/>
    <property type="match status" value="1"/>
</dbReference>
<keyword evidence="8 10" id="KW-0675">Receptor</keyword>
<evidence type="ECO:0000256" key="6">
    <source>
        <dbReference type="ARBA" id="ARBA00022989"/>
    </source>
</evidence>
<dbReference type="PANTHER" id="PTHR21137">
    <property type="entry name" value="ODORANT RECEPTOR"/>
    <property type="match status" value="1"/>
</dbReference>
<dbReference type="OrthoDB" id="7551773at2759"/>
<comment type="subcellular location">
    <subcellularLocation>
        <location evidence="1 10">Cell membrane</location>
        <topology evidence="1 10">Multi-pass membrane protein</topology>
    </subcellularLocation>
</comment>
<evidence type="ECO:0000256" key="3">
    <source>
        <dbReference type="ARBA" id="ARBA00022606"/>
    </source>
</evidence>
<dbReference type="Pfam" id="PF02949">
    <property type="entry name" value="7tm_6"/>
    <property type="match status" value="1"/>
</dbReference>
<comment type="similarity">
    <text evidence="10">Belongs to the insect chemoreceptor superfamily. Heteromeric odorant receptor channel (TC 1.A.69) family.</text>
</comment>
<organism evidence="11 12">
    <name type="scientific">Ooceraea biroi</name>
    <name type="common">Clonal raider ant</name>
    <name type="synonym">Cerapachys biroi</name>
    <dbReference type="NCBI Taxonomy" id="2015173"/>
    <lineage>
        <taxon>Eukaryota</taxon>
        <taxon>Metazoa</taxon>
        <taxon>Ecdysozoa</taxon>
        <taxon>Arthropoda</taxon>
        <taxon>Hexapoda</taxon>
        <taxon>Insecta</taxon>
        <taxon>Pterygota</taxon>
        <taxon>Neoptera</taxon>
        <taxon>Endopterygota</taxon>
        <taxon>Hymenoptera</taxon>
        <taxon>Apocrita</taxon>
        <taxon>Aculeata</taxon>
        <taxon>Formicoidea</taxon>
        <taxon>Formicidae</taxon>
        <taxon>Dorylinae</taxon>
        <taxon>Ooceraea</taxon>
    </lineage>
</organism>
<keyword evidence="7 10" id="KW-0472">Membrane</keyword>
<dbReference type="Proteomes" id="UP000279307">
    <property type="component" value="Chromosome 6"/>
</dbReference>
<dbReference type="GO" id="GO:0005886">
    <property type="term" value="C:plasma membrane"/>
    <property type="evidence" value="ECO:0007669"/>
    <property type="project" value="UniProtKB-SubCell"/>
</dbReference>
<dbReference type="InterPro" id="IPR004117">
    <property type="entry name" value="7tm6_olfct_rcpt"/>
</dbReference>
<feature type="transmembrane region" description="Helical" evidence="10">
    <location>
        <begin position="175"/>
        <end position="208"/>
    </location>
</feature>
<comment type="caution">
    <text evidence="10">Lacks conserved residue(s) required for the propagation of feature annotation.</text>
</comment>
<feature type="transmembrane region" description="Helical" evidence="10">
    <location>
        <begin position="122"/>
        <end position="144"/>
    </location>
</feature>
<evidence type="ECO:0000256" key="5">
    <source>
        <dbReference type="ARBA" id="ARBA00022725"/>
    </source>
</evidence>
<evidence type="ECO:0000256" key="9">
    <source>
        <dbReference type="ARBA" id="ARBA00023224"/>
    </source>
</evidence>
<evidence type="ECO:0000256" key="10">
    <source>
        <dbReference type="RuleBase" id="RU351113"/>
    </source>
</evidence>
<keyword evidence="2" id="KW-1003">Cell membrane</keyword>
<dbReference type="GO" id="GO:0004984">
    <property type="term" value="F:olfactory receptor activity"/>
    <property type="evidence" value="ECO:0007669"/>
    <property type="project" value="InterPro"/>
</dbReference>
<evidence type="ECO:0000313" key="11">
    <source>
        <dbReference type="EMBL" id="RLU21883.1"/>
    </source>
</evidence>
<feature type="transmembrane region" description="Helical" evidence="10">
    <location>
        <begin position="61"/>
        <end position="82"/>
    </location>
</feature>
<keyword evidence="9 10" id="KW-0807">Transducer</keyword>
<keyword evidence="6 10" id="KW-1133">Transmembrane helix</keyword>
<name>A0A3L8DNS9_OOCBI</name>
<dbReference type="AlphaFoldDB" id="A0A3L8DNS9"/>
<keyword evidence="3 10" id="KW-0716">Sensory transduction</keyword>
<comment type="caution">
    <text evidence="11">The sequence shown here is derived from an EMBL/GenBank/DDBJ whole genome shotgun (WGS) entry which is preliminary data.</text>
</comment>
<dbReference type="GO" id="GO:0005549">
    <property type="term" value="F:odorant binding"/>
    <property type="evidence" value="ECO:0007669"/>
    <property type="project" value="InterPro"/>
</dbReference>
<protein>
    <recommendedName>
        <fullName evidence="10">Odorant receptor</fullName>
    </recommendedName>
</protein>